<comment type="caution">
    <text evidence="1">The sequence shown here is derived from an EMBL/GenBank/DDBJ whole genome shotgun (WGS) entry which is preliminary data.</text>
</comment>
<accession>A0A498IZ45</accession>
<evidence type="ECO:0000313" key="1">
    <source>
        <dbReference type="EMBL" id="RXH87605.1"/>
    </source>
</evidence>
<organism evidence="1 2">
    <name type="scientific">Malus domestica</name>
    <name type="common">Apple</name>
    <name type="synonym">Pyrus malus</name>
    <dbReference type="NCBI Taxonomy" id="3750"/>
    <lineage>
        <taxon>Eukaryota</taxon>
        <taxon>Viridiplantae</taxon>
        <taxon>Streptophyta</taxon>
        <taxon>Embryophyta</taxon>
        <taxon>Tracheophyta</taxon>
        <taxon>Spermatophyta</taxon>
        <taxon>Magnoliopsida</taxon>
        <taxon>eudicotyledons</taxon>
        <taxon>Gunneridae</taxon>
        <taxon>Pentapetalae</taxon>
        <taxon>rosids</taxon>
        <taxon>fabids</taxon>
        <taxon>Rosales</taxon>
        <taxon>Rosaceae</taxon>
        <taxon>Amygdaloideae</taxon>
        <taxon>Maleae</taxon>
        <taxon>Malus</taxon>
    </lineage>
</organism>
<dbReference type="Proteomes" id="UP000290289">
    <property type="component" value="Chromosome 10"/>
</dbReference>
<evidence type="ECO:0000313" key="2">
    <source>
        <dbReference type="Proteomes" id="UP000290289"/>
    </source>
</evidence>
<dbReference type="EMBL" id="RDQH01000336">
    <property type="protein sequence ID" value="RXH87605.1"/>
    <property type="molecule type" value="Genomic_DNA"/>
</dbReference>
<reference evidence="1 2" key="1">
    <citation type="submission" date="2018-10" db="EMBL/GenBank/DDBJ databases">
        <title>A high-quality apple genome assembly.</title>
        <authorList>
            <person name="Hu J."/>
        </authorList>
    </citation>
    <scope>NUCLEOTIDE SEQUENCE [LARGE SCALE GENOMIC DNA]</scope>
    <source>
        <strain evidence="2">cv. HFTH1</strain>
        <tissue evidence="1">Young leaf</tissue>
    </source>
</reference>
<protein>
    <submittedName>
        <fullName evidence="1">Uncharacterized protein</fullName>
    </submittedName>
</protein>
<gene>
    <name evidence="1" type="ORF">DVH24_034505</name>
</gene>
<sequence length="126" mass="14338">MRQSSSKAILGLSSRLFLPFPFLSMRSSLRSSPLLICHSSSDSYLPLKRQKPKLRYDLVVGSDDQGRVFSSGFCLIVDGSFAEMEHGEVTFSEINTTILEKIYKCHWYPRVDVRCLSNTPVLRVFN</sequence>
<keyword evidence="2" id="KW-1185">Reference proteome</keyword>
<proteinExistence type="predicted"/>
<dbReference type="AlphaFoldDB" id="A0A498IZ45"/>
<name>A0A498IZ45_MALDO</name>